<evidence type="ECO:0000313" key="3">
    <source>
        <dbReference type="EMBL" id="MBD7943184.1"/>
    </source>
</evidence>
<comment type="caution">
    <text evidence="3">The sequence shown here is derived from an EMBL/GenBank/DDBJ whole genome shotgun (WGS) entry which is preliminary data.</text>
</comment>
<dbReference type="EMBL" id="JACSQO010000001">
    <property type="protein sequence ID" value="MBD7943184.1"/>
    <property type="molecule type" value="Genomic_DNA"/>
</dbReference>
<feature type="chain" id="PRO_5046383680" description="SGNH hydrolase-type esterase domain-containing protein" evidence="1">
    <location>
        <begin position="26"/>
        <end position="347"/>
    </location>
</feature>
<dbReference type="Pfam" id="PF13472">
    <property type="entry name" value="Lipase_GDSL_2"/>
    <property type="match status" value="1"/>
</dbReference>
<feature type="domain" description="SGNH hydrolase-type esterase" evidence="2">
    <location>
        <begin position="34"/>
        <end position="232"/>
    </location>
</feature>
<evidence type="ECO:0000313" key="4">
    <source>
        <dbReference type="Proteomes" id="UP000640786"/>
    </source>
</evidence>
<keyword evidence="1" id="KW-0732">Signal</keyword>
<dbReference type="InterPro" id="IPR013830">
    <property type="entry name" value="SGNH_hydro"/>
</dbReference>
<accession>A0ABR8R648</accession>
<dbReference type="InterPro" id="IPR036514">
    <property type="entry name" value="SGNH_hydro_sf"/>
</dbReference>
<organism evidence="3 4">
    <name type="scientific">Psychrobacillus faecigallinarum</name>
    <dbReference type="NCBI Taxonomy" id="2762235"/>
    <lineage>
        <taxon>Bacteria</taxon>
        <taxon>Bacillati</taxon>
        <taxon>Bacillota</taxon>
        <taxon>Bacilli</taxon>
        <taxon>Bacillales</taxon>
        <taxon>Bacillaceae</taxon>
        <taxon>Psychrobacillus</taxon>
    </lineage>
</organism>
<sequence>MKQKMMVVMALLLLVFSINVPAAYANNAKIDYVALGDSIASGHTPYGEKVGRGFTDMIAERLEKEGKLGSFTKEFATSGETTNGLLDKLKRKDVQQSLKDAELVTIVSGANDFIKAFYDPKDESVDVDLAAATLLLNQVSENLTSAVKQVKAINPNAEICLFGYYFPFPYLKDLATKQQMQMAFTIVNNRIAAIAEREDVHFVNVAPAFDIKGTDYLENPKDIHPNEAGYQVIADQFFLNTLPELPIGWGKVMEKNIPVASDKKWTITLSQEIDPTSLDQSIFVTKDGAKVISVEKSVSKVNGKQIEVYAPKEGYSPGAYELMITNDLKGKNGTTLTESVLVKFVVK</sequence>
<evidence type="ECO:0000256" key="1">
    <source>
        <dbReference type="SAM" id="SignalP"/>
    </source>
</evidence>
<gene>
    <name evidence="3" type="ORF">H9650_03555</name>
</gene>
<dbReference type="SUPFAM" id="SSF52266">
    <property type="entry name" value="SGNH hydrolase"/>
    <property type="match status" value="1"/>
</dbReference>
<proteinExistence type="predicted"/>
<dbReference type="Gene3D" id="3.40.50.1110">
    <property type="entry name" value="SGNH hydrolase"/>
    <property type="match status" value="1"/>
</dbReference>
<feature type="signal peptide" evidence="1">
    <location>
        <begin position="1"/>
        <end position="25"/>
    </location>
</feature>
<protein>
    <recommendedName>
        <fullName evidence="2">SGNH hydrolase-type esterase domain-containing protein</fullName>
    </recommendedName>
</protein>
<dbReference type="PANTHER" id="PTHR30383">
    <property type="entry name" value="THIOESTERASE 1/PROTEASE 1/LYSOPHOSPHOLIPASE L1"/>
    <property type="match status" value="1"/>
</dbReference>
<dbReference type="PANTHER" id="PTHR30383:SF27">
    <property type="entry name" value="SPORE GERMINATION LIPASE LIPC"/>
    <property type="match status" value="1"/>
</dbReference>
<dbReference type="Proteomes" id="UP000640786">
    <property type="component" value="Unassembled WGS sequence"/>
</dbReference>
<name>A0ABR8R648_9BACI</name>
<dbReference type="InterPro" id="IPR051532">
    <property type="entry name" value="Ester_Hydrolysis_Enzymes"/>
</dbReference>
<evidence type="ECO:0000259" key="2">
    <source>
        <dbReference type="Pfam" id="PF13472"/>
    </source>
</evidence>
<reference evidence="3 4" key="1">
    <citation type="submission" date="2020-08" db="EMBL/GenBank/DDBJ databases">
        <title>A Genomic Blueprint of the Chicken Gut Microbiome.</title>
        <authorList>
            <person name="Gilroy R."/>
            <person name="Ravi A."/>
            <person name="Getino M."/>
            <person name="Pursley I."/>
            <person name="Horton D.L."/>
            <person name="Alikhan N.-F."/>
            <person name="Baker D."/>
            <person name="Gharbi K."/>
            <person name="Hall N."/>
            <person name="Watson M."/>
            <person name="Adriaenssens E.M."/>
            <person name="Foster-Nyarko E."/>
            <person name="Jarju S."/>
            <person name="Secka A."/>
            <person name="Antonio M."/>
            <person name="Oren A."/>
            <person name="Chaudhuri R."/>
            <person name="La Ragione R.M."/>
            <person name="Hildebrand F."/>
            <person name="Pallen M.J."/>
        </authorList>
    </citation>
    <scope>NUCLEOTIDE SEQUENCE [LARGE SCALE GENOMIC DNA]</scope>
    <source>
        <strain evidence="3 4">Sa2BUA9</strain>
    </source>
</reference>
<keyword evidence="4" id="KW-1185">Reference proteome</keyword>
<dbReference type="RefSeq" id="WP_191696575.1">
    <property type="nucleotide sequence ID" value="NZ_JACSQO010000001.1"/>
</dbReference>